<dbReference type="InterPro" id="IPR036010">
    <property type="entry name" value="2Fe-2S_ferredoxin-like_sf"/>
</dbReference>
<dbReference type="RefSeq" id="WP_088365842.1">
    <property type="nucleotide sequence ID" value="NZ_NBBI01000001.1"/>
</dbReference>
<name>A0A245ZV72_9SPHN</name>
<keyword evidence="4" id="KW-1185">Reference proteome</keyword>
<feature type="domain" description="2Fe-2S ferredoxin-type" evidence="2">
    <location>
        <begin position="11"/>
        <end position="91"/>
    </location>
</feature>
<dbReference type="GO" id="GO:0051536">
    <property type="term" value="F:iron-sulfur cluster binding"/>
    <property type="evidence" value="ECO:0007669"/>
    <property type="project" value="InterPro"/>
</dbReference>
<evidence type="ECO:0000313" key="3">
    <source>
        <dbReference type="EMBL" id="OWK33620.1"/>
    </source>
</evidence>
<dbReference type="SUPFAM" id="SSF54292">
    <property type="entry name" value="2Fe-2S ferredoxin-like"/>
    <property type="match status" value="1"/>
</dbReference>
<evidence type="ECO:0000256" key="1">
    <source>
        <dbReference type="ARBA" id="ARBA00023002"/>
    </source>
</evidence>
<dbReference type="OrthoDB" id="573392at2"/>
<dbReference type="InterPro" id="IPR042204">
    <property type="entry name" value="2Fe-2S-bd_N"/>
</dbReference>
<dbReference type="AlphaFoldDB" id="A0A245ZV72"/>
<sequence>MTARRTGHDAQPLTLIVDGQPIACTPGETIAAAMLASGQTAFRRDTQGRPRGLYCNMGSCGECTVILTANGRRVRACLTEAADGLEVTTLG</sequence>
<proteinExistence type="predicted"/>
<accession>A0A245ZV72</accession>
<evidence type="ECO:0000313" key="4">
    <source>
        <dbReference type="Proteomes" id="UP000197290"/>
    </source>
</evidence>
<dbReference type="Pfam" id="PF13510">
    <property type="entry name" value="Fer2_4"/>
    <property type="match status" value="1"/>
</dbReference>
<dbReference type="EMBL" id="NBBI01000001">
    <property type="protein sequence ID" value="OWK33620.1"/>
    <property type="molecule type" value="Genomic_DNA"/>
</dbReference>
<dbReference type="Proteomes" id="UP000197290">
    <property type="component" value="Unassembled WGS sequence"/>
</dbReference>
<dbReference type="InterPro" id="IPR001041">
    <property type="entry name" value="2Fe-2S_ferredoxin-type"/>
</dbReference>
<gene>
    <name evidence="3" type="primary">hcnA</name>
    <name evidence="3" type="ORF">SPDO_05010</name>
</gene>
<keyword evidence="1 3" id="KW-0560">Oxidoreductase</keyword>
<evidence type="ECO:0000259" key="2">
    <source>
        <dbReference type="PROSITE" id="PS51085"/>
    </source>
</evidence>
<dbReference type="EC" id="1.4.99.5" evidence="3"/>
<organism evidence="3 4">
    <name type="scientific">Sphingomonas dokdonensis</name>
    <dbReference type="NCBI Taxonomy" id="344880"/>
    <lineage>
        <taxon>Bacteria</taxon>
        <taxon>Pseudomonadati</taxon>
        <taxon>Pseudomonadota</taxon>
        <taxon>Alphaproteobacteria</taxon>
        <taxon>Sphingomonadales</taxon>
        <taxon>Sphingomonadaceae</taxon>
        <taxon>Sphingomonas</taxon>
    </lineage>
</organism>
<comment type="caution">
    <text evidence="3">The sequence shown here is derived from an EMBL/GenBank/DDBJ whole genome shotgun (WGS) entry which is preliminary data.</text>
</comment>
<reference evidence="3 4" key="1">
    <citation type="submission" date="2017-03" db="EMBL/GenBank/DDBJ databases">
        <title>Genome sequence of Sphingomonas dokdonensis DSM 21029.</title>
        <authorList>
            <person name="Poehlein A."/>
            <person name="Wuebbeler J.H."/>
            <person name="Steinbuechel A."/>
            <person name="Daniel R."/>
        </authorList>
    </citation>
    <scope>NUCLEOTIDE SEQUENCE [LARGE SCALE GENOMIC DNA]</scope>
    <source>
        <strain evidence="3 4">DSM 21029</strain>
    </source>
</reference>
<dbReference type="PROSITE" id="PS51085">
    <property type="entry name" value="2FE2S_FER_2"/>
    <property type="match status" value="1"/>
</dbReference>
<protein>
    <submittedName>
        <fullName evidence="3">Hydrogen cyanide synthase subunit HcnA</fullName>
        <ecNumber evidence="3">1.4.99.5</ecNumber>
    </submittedName>
</protein>
<dbReference type="Gene3D" id="3.10.20.440">
    <property type="entry name" value="2Fe-2S iron-sulphur cluster binding domain, sarcosine oxidase, alpha subunit, N-terminal domain"/>
    <property type="match status" value="1"/>
</dbReference>
<dbReference type="GO" id="GO:0050622">
    <property type="term" value="F:glycine dehydrogenase (cyanide-forming) activity"/>
    <property type="evidence" value="ECO:0007669"/>
    <property type="project" value="UniProtKB-EC"/>
</dbReference>
<dbReference type="CDD" id="cd00207">
    <property type="entry name" value="fer2"/>
    <property type="match status" value="1"/>
</dbReference>